<comment type="caution">
    <text evidence="1">The sequence shown here is derived from an EMBL/GenBank/DDBJ whole genome shotgun (WGS) entry which is preliminary data.</text>
</comment>
<name>A0A8I0GC72_9ACTO</name>
<dbReference type="Proteomes" id="UP000627538">
    <property type="component" value="Unassembled WGS sequence"/>
</dbReference>
<proteinExistence type="predicted"/>
<gene>
    <name evidence="1" type="ORF">H8R10_05065</name>
</gene>
<organism evidence="1 2">
    <name type="scientific">Nanchangia anserum</name>
    <dbReference type="NCBI Taxonomy" id="2692125"/>
    <lineage>
        <taxon>Bacteria</taxon>
        <taxon>Bacillati</taxon>
        <taxon>Actinomycetota</taxon>
        <taxon>Actinomycetes</taxon>
        <taxon>Actinomycetales</taxon>
        <taxon>Actinomycetaceae</taxon>
        <taxon>Nanchangia</taxon>
    </lineage>
</organism>
<accession>A0A8I0GC72</accession>
<sequence>MDPHGDIETACAALMVARTHRDAIVVPQRWSGRGARAARARITAYRANHESGEHEALCELHHARALVDQATAALGR</sequence>
<dbReference type="EMBL" id="JACRUO010000001">
    <property type="protein sequence ID" value="MBD3689596.1"/>
    <property type="molecule type" value="Genomic_DNA"/>
</dbReference>
<evidence type="ECO:0000313" key="1">
    <source>
        <dbReference type="EMBL" id="MBD3689596.1"/>
    </source>
</evidence>
<evidence type="ECO:0000313" key="2">
    <source>
        <dbReference type="Proteomes" id="UP000627538"/>
    </source>
</evidence>
<protein>
    <submittedName>
        <fullName evidence="1">Uncharacterized protein</fullName>
    </submittedName>
</protein>
<dbReference type="RefSeq" id="WP_191071631.1">
    <property type="nucleotide sequence ID" value="NZ_CP060506.1"/>
</dbReference>
<reference evidence="1 2" key="1">
    <citation type="submission" date="2020-08" db="EMBL/GenBank/DDBJ databases">
        <title>Winkia gen. nov., sp. nov., isolated from faeces of the Anser albifrons in China.</title>
        <authorList>
            <person name="Liu Q."/>
        </authorList>
    </citation>
    <scope>NUCLEOTIDE SEQUENCE [LARGE SCALE GENOMIC DNA]</scope>
    <source>
        <strain evidence="1 2">C62</strain>
    </source>
</reference>
<dbReference type="AlphaFoldDB" id="A0A8I0GC72"/>
<keyword evidence="2" id="KW-1185">Reference proteome</keyword>